<dbReference type="InterPro" id="IPR003615">
    <property type="entry name" value="HNH_nuc"/>
</dbReference>
<dbReference type="InterPro" id="IPR003870">
    <property type="entry name" value="DUF222"/>
</dbReference>
<comment type="caution">
    <text evidence="3">The sequence shown here is derived from an EMBL/GenBank/DDBJ whole genome shotgun (WGS) entry which is preliminary data.</text>
</comment>
<sequence>MVTIAGPGAPSGGPVTPAVREAGEDPTATDPAGLPTPDVPAALTGWAVTAGGSMVPMSDFLRMASHALHYLVIFDGRGRPLWLGRTKRLASADQRLVLFARDKGCTKPGCTRSAYRCQAHHLTPYGRGREGRTDIDDLGLACGGDNTMADTQNWTTHLNPDGRIEWTPPAHLDHGQPRVNPHHQPADMLAHFHKRFRHQHPPGTDPPQGSKS</sequence>
<reference evidence="3 4" key="1">
    <citation type="journal article" date="2017" name="Infect. Genet. Evol.">
        <title>The new phylogeny of the genus Mycobacterium: The old and the news.</title>
        <authorList>
            <person name="Tortoli E."/>
            <person name="Fedrizzi T."/>
            <person name="Meehan C.J."/>
            <person name="Trovato A."/>
            <person name="Grottola A."/>
            <person name="Giacobazzi E."/>
            <person name="Serpini G.F."/>
            <person name="Tagliazucchi S."/>
            <person name="Fabio A."/>
            <person name="Bettua C."/>
            <person name="Bertorelli R."/>
            <person name="Frascaro F."/>
            <person name="De Sanctis V."/>
            <person name="Pecorari M."/>
            <person name="Jousson O."/>
            <person name="Segata N."/>
            <person name="Cirillo D.M."/>
        </authorList>
    </citation>
    <scope>NUCLEOTIDE SEQUENCE [LARGE SCALE GENOMIC DNA]</scope>
    <source>
        <strain evidence="3 4">CIP1034565</strain>
    </source>
</reference>
<gene>
    <name evidence="3" type="ORF">CQY22_011970</name>
</gene>
<keyword evidence="4" id="KW-1185">Reference proteome</keyword>
<dbReference type="CDD" id="cd00085">
    <property type="entry name" value="HNHc"/>
    <property type="match status" value="1"/>
</dbReference>
<dbReference type="Proteomes" id="UP000230551">
    <property type="component" value="Unassembled WGS sequence"/>
</dbReference>
<evidence type="ECO:0000259" key="2">
    <source>
        <dbReference type="Pfam" id="PF02720"/>
    </source>
</evidence>
<protein>
    <recommendedName>
        <fullName evidence="2">DUF222 domain-containing protein</fullName>
    </recommendedName>
</protein>
<accession>A0A2G5P954</accession>
<evidence type="ECO:0000256" key="1">
    <source>
        <dbReference type="SAM" id="MobiDB-lite"/>
    </source>
</evidence>
<feature type="domain" description="DUF222" evidence="2">
    <location>
        <begin position="43"/>
        <end position="102"/>
    </location>
</feature>
<evidence type="ECO:0000313" key="3">
    <source>
        <dbReference type="EMBL" id="PIB74826.1"/>
    </source>
</evidence>
<dbReference type="EMBL" id="PDCN02000014">
    <property type="protein sequence ID" value="PIB74826.1"/>
    <property type="molecule type" value="Genomic_DNA"/>
</dbReference>
<proteinExistence type="predicted"/>
<dbReference type="STRING" id="85968.GCA_900073015_03298"/>
<dbReference type="AlphaFoldDB" id="A0A2G5P954"/>
<feature type="region of interest" description="Disordered" evidence="1">
    <location>
        <begin position="1"/>
        <end position="36"/>
    </location>
</feature>
<dbReference type="Pfam" id="PF02720">
    <property type="entry name" value="DUF222"/>
    <property type="match status" value="1"/>
</dbReference>
<organism evidence="3 4">
    <name type="scientific">Mycolicibacterium brumae</name>
    <dbReference type="NCBI Taxonomy" id="85968"/>
    <lineage>
        <taxon>Bacteria</taxon>
        <taxon>Bacillati</taxon>
        <taxon>Actinomycetota</taxon>
        <taxon>Actinomycetes</taxon>
        <taxon>Mycobacteriales</taxon>
        <taxon>Mycobacteriaceae</taxon>
        <taxon>Mycolicibacterium</taxon>
    </lineage>
</organism>
<name>A0A2G5P954_9MYCO</name>
<evidence type="ECO:0000313" key="4">
    <source>
        <dbReference type="Proteomes" id="UP000230551"/>
    </source>
</evidence>